<feature type="domain" description="Radical SAM core" evidence="11">
    <location>
        <begin position="30"/>
        <end position="251"/>
    </location>
</feature>
<dbReference type="Pfam" id="PF04055">
    <property type="entry name" value="Radical_SAM"/>
    <property type="match status" value="1"/>
</dbReference>
<dbReference type="SFLD" id="SFLDG01067">
    <property type="entry name" value="SPASM/twitch_domain_containing"/>
    <property type="match status" value="1"/>
</dbReference>
<gene>
    <name evidence="12" type="ORF">ENX68_08145</name>
</gene>
<evidence type="ECO:0000256" key="8">
    <source>
        <dbReference type="ARBA" id="ARBA00023014"/>
    </source>
</evidence>
<evidence type="ECO:0000256" key="10">
    <source>
        <dbReference type="ARBA" id="ARBA00023239"/>
    </source>
</evidence>
<evidence type="ECO:0000256" key="7">
    <source>
        <dbReference type="ARBA" id="ARBA00023004"/>
    </source>
</evidence>
<keyword evidence="5" id="KW-0949">S-adenosyl-L-methionine</keyword>
<reference evidence="12" key="1">
    <citation type="journal article" date="2020" name="mSystems">
        <title>Genome- and Community-Level Interaction Insights into Carbon Utilization and Element Cycling Functions of Hydrothermarchaeota in Hydrothermal Sediment.</title>
        <authorList>
            <person name="Zhou Z."/>
            <person name="Liu Y."/>
            <person name="Xu W."/>
            <person name="Pan J."/>
            <person name="Luo Z.H."/>
            <person name="Li M."/>
        </authorList>
    </citation>
    <scope>NUCLEOTIDE SEQUENCE [LARGE SCALE GENOMIC DNA]</scope>
    <source>
        <strain evidence="12">SpSt-961</strain>
    </source>
</reference>
<comment type="caution">
    <text evidence="12">The sequence shown here is derived from an EMBL/GenBank/DDBJ whole genome shotgun (WGS) entry which is preliminary data.</text>
</comment>
<organism evidence="12">
    <name type="scientific">candidate division WOR-3 bacterium</name>
    <dbReference type="NCBI Taxonomy" id="2052148"/>
    <lineage>
        <taxon>Bacteria</taxon>
        <taxon>Bacteria division WOR-3</taxon>
    </lineage>
</organism>
<evidence type="ECO:0000313" key="12">
    <source>
        <dbReference type="EMBL" id="HGE78941.1"/>
    </source>
</evidence>
<dbReference type="GO" id="GO:0016829">
    <property type="term" value="F:lyase activity"/>
    <property type="evidence" value="ECO:0007669"/>
    <property type="project" value="UniProtKB-KW"/>
</dbReference>
<name>A0A7V3VUK3_UNCW3</name>
<dbReference type="EMBL" id="DTOZ01000193">
    <property type="protein sequence ID" value="HGE78941.1"/>
    <property type="molecule type" value="Genomic_DNA"/>
</dbReference>
<sequence>MKLFDPIKIADETRKIVIRNNERKYYRVARPGRWYGGIATADCCGCNLNCIFCWSNKPRDNPDKIGEFHSPESIADNLIRCAMKNHYRYVRISGNEPTLGKDHLLSIISMIMKTNLLFILETNGTLLDESFIKKLSQFKNLHIRVSLKGTTPDEFSMLTGAIPETFDLILDNLNNLVKFNLRFNLAVMLSFSPDRNVVQLKERLKKISNRIIEDFEEEYVFLYPHVVERLKKAQIKPYIAYTPDGIPKELI</sequence>
<evidence type="ECO:0000256" key="5">
    <source>
        <dbReference type="ARBA" id="ARBA00022691"/>
    </source>
</evidence>
<dbReference type="SFLD" id="SFLDS00029">
    <property type="entry name" value="Radical_SAM"/>
    <property type="match status" value="1"/>
</dbReference>
<dbReference type="SUPFAM" id="SSF102114">
    <property type="entry name" value="Radical SAM enzymes"/>
    <property type="match status" value="1"/>
</dbReference>
<dbReference type="PANTHER" id="PTHR43787">
    <property type="entry name" value="FEMO COFACTOR BIOSYNTHESIS PROTEIN NIFB-RELATED"/>
    <property type="match status" value="1"/>
</dbReference>
<evidence type="ECO:0000256" key="3">
    <source>
        <dbReference type="ARBA" id="ARBA00006804"/>
    </source>
</evidence>
<evidence type="ECO:0000256" key="4">
    <source>
        <dbReference type="ARBA" id="ARBA00022485"/>
    </source>
</evidence>
<keyword evidence="10" id="KW-0456">Lyase</keyword>
<evidence type="ECO:0000256" key="9">
    <source>
        <dbReference type="ARBA" id="ARBA00023231"/>
    </source>
</evidence>
<keyword evidence="7" id="KW-0408">Iron</keyword>
<dbReference type="InterPro" id="IPR013785">
    <property type="entry name" value="Aldolase_TIM"/>
</dbReference>
<dbReference type="PROSITE" id="PS51918">
    <property type="entry name" value="RADICAL_SAM"/>
    <property type="match status" value="1"/>
</dbReference>
<keyword evidence="9" id="KW-0535">Nitrogen fixation</keyword>
<comment type="pathway">
    <text evidence="2">Cofactor biosynthesis; Fe-Mo cofactor biosynthesis.</text>
</comment>
<dbReference type="AlphaFoldDB" id="A0A7V3VUK3"/>
<dbReference type="Gene3D" id="3.20.20.70">
    <property type="entry name" value="Aldolase class I"/>
    <property type="match status" value="1"/>
</dbReference>
<evidence type="ECO:0000256" key="6">
    <source>
        <dbReference type="ARBA" id="ARBA00022723"/>
    </source>
</evidence>
<dbReference type="InterPro" id="IPR058240">
    <property type="entry name" value="rSAM_sf"/>
</dbReference>
<dbReference type="CDD" id="cd01335">
    <property type="entry name" value="Radical_SAM"/>
    <property type="match status" value="1"/>
</dbReference>
<keyword evidence="4" id="KW-0004">4Fe-4S</keyword>
<dbReference type="GO" id="GO:0046872">
    <property type="term" value="F:metal ion binding"/>
    <property type="evidence" value="ECO:0007669"/>
    <property type="project" value="UniProtKB-KW"/>
</dbReference>
<comment type="similarity">
    <text evidence="3">Belongs to the radical SAM superfamily. NifB family.</text>
</comment>
<keyword evidence="6" id="KW-0479">Metal-binding</keyword>
<dbReference type="InterPro" id="IPR007197">
    <property type="entry name" value="rSAM"/>
</dbReference>
<protein>
    <submittedName>
        <fullName evidence="12">Radical SAM protein</fullName>
    </submittedName>
</protein>
<dbReference type="GO" id="GO:0051539">
    <property type="term" value="F:4 iron, 4 sulfur cluster binding"/>
    <property type="evidence" value="ECO:0007669"/>
    <property type="project" value="UniProtKB-KW"/>
</dbReference>
<dbReference type="PANTHER" id="PTHR43787:SF13">
    <property type="entry name" value="FEMO COFACTOR BIOSYNTHESIS PROTEIN NIFB"/>
    <property type="match status" value="1"/>
</dbReference>
<evidence type="ECO:0000256" key="1">
    <source>
        <dbReference type="ARBA" id="ARBA00001966"/>
    </source>
</evidence>
<evidence type="ECO:0000259" key="11">
    <source>
        <dbReference type="PROSITE" id="PS51918"/>
    </source>
</evidence>
<evidence type="ECO:0000256" key="2">
    <source>
        <dbReference type="ARBA" id="ARBA00005155"/>
    </source>
</evidence>
<comment type="cofactor">
    <cofactor evidence="1">
        <name>[4Fe-4S] cluster</name>
        <dbReference type="ChEBI" id="CHEBI:49883"/>
    </cofactor>
</comment>
<accession>A0A7V3VUK3</accession>
<keyword evidence="8" id="KW-0411">Iron-sulfur</keyword>
<proteinExistence type="inferred from homology"/>